<proteinExistence type="predicted"/>
<feature type="transmembrane region" description="Helical" evidence="2">
    <location>
        <begin position="520"/>
        <end position="541"/>
    </location>
</feature>
<dbReference type="PANTHER" id="PTHR37312">
    <property type="entry name" value="MEMBRANE-BOUND ACYLTRANSFERASE YKRP-RELATED"/>
    <property type="match status" value="1"/>
</dbReference>
<feature type="transmembrane region" description="Helical" evidence="2">
    <location>
        <begin position="626"/>
        <end position="647"/>
    </location>
</feature>
<evidence type="ECO:0000256" key="2">
    <source>
        <dbReference type="SAM" id="Phobius"/>
    </source>
</evidence>
<feature type="transmembrane region" description="Helical" evidence="2">
    <location>
        <begin position="352"/>
        <end position="372"/>
    </location>
</feature>
<feature type="transmembrane region" description="Helical" evidence="2">
    <location>
        <begin position="411"/>
        <end position="431"/>
    </location>
</feature>
<feature type="compositionally biased region" description="Low complexity" evidence="1">
    <location>
        <begin position="139"/>
        <end position="154"/>
    </location>
</feature>
<dbReference type="Proteomes" id="UP000199111">
    <property type="component" value="Unassembled WGS sequence"/>
</dbReference>
<keyword evidence="2" id="KW-0812">Transmembrane</keyword>
<feature type="transmembrane region" description="Helical" evidence="2">
    <location>
        <begin position="469"/>
        <end position="486"/>
    </location>
</feature>
<feature type="region of interest" description="Disordered" evidence="1">
    <location>
        <begin position="670"/>
        <end position="691"/>
    </location>
</feature>
<gene>
    <name evidence="4" type="ORF">SAMN05216275_101125</name>
</gene>
<dbReference type="PANTHER" id="PTHR37312:SF1">
    <property type="entry name" value="MEMBRANE-BOUND ACYLTRANSFERASE YKRP-RELATED"/>
    <property type="match status" value="1"/>
</dbReference>
<reference evidence="5" key="1">
    <citation type="submission" date="2016-10" db="EMBL/GenBank/DDBJ databases">
        <authorList>
            <person name="Varghese N."/>
            <person name="Submissions S."/>
        </authorList>
    </citation>
    <scope>NUCLEOTIDE SEQUENCE [LARGE SCALE GENOMIC DNA]</scope>
    <source>
        <strain evidence="5">CGMCC 4.2126</strain>
    </source>
</reference>
<dbReference type="EMBL" id="FOQY01000001">
    <property type="protein sequence ID" value="SFI09632.1"/>
    <property type="molecule type" value="Genomic_DNA"/>
</dbReference>
<keyword evidence="5" id="KW-1185">Reference proteome</keyword>
<feature type="compositionally biased region" description="Low complexity" evidence="1">
    <location>
        <begin position="270"/>
        <end position="289"/>
    </location>
</feature>
<feature type="region of interest" description="Disordered" evidence="1">
    <location>
        <begin position="1"/>
        <end position="343"/>
    </location>
</feature>
<keyword evidence="2" id="KW-1133">Transmembrane helix</keyword>
<sequence>MSDTRSPFHLPAPRDDGAPDADTGGSAGGQGRTPAPWPMPEHAQSSQTSWPEPPDGASTASSWGRRDGQGPEEDPGEVTAWGYPAYQEPQSSVEEDAWANWDTQTPPGEQEQAPRRETRKPSAPQGRTPYGDTRPPAAPGARAAGGDAPSPAAPEFWAMHEEARPSTAPEGLPAAQPPAASEPWAPRAAQPPATPGSWATRDAQPPATPDSWATHGDAQPSAARETRAPYADVRPPGPRNPLDMTHRAAPAGNLLDPLDPAWSSDHDAARTQAAPAAWAPQAPRRGPQPQEAPPADRPFSYWENSARDPEPSPWGRAPEAKQEQEPEQEPRPEEAPAAPPARKKREPYLDNVKFVLIALVVTGHSLVPTLAAHSAKSAYLFIYTFHMPAFVLISGYLGRNFWNSNAKINKLVDTMLVPYVVVEIGYALLRYGLGQKWTLTIIDPAWLNWYLLALVLWRISTPIWNRMRQPLLVAVVIYMVAGFSEISGDFSIDRFFGLLPFYVLGLVLKPEHFDLLKPVWVRILAGITVAGGIAVAVFIAPHVNLKPIYFRYSIKSMDTSWLIGLGVRGAVLIAALAMSVALLALVPRRETWFSDLGTRTLYAYLLHGVVVLIAKDQGWLSFPWLYGPLGVLAIMSSSLALAIVLCLPETRTLFKWLLEPRLVWLYRRPSADSPGKQAEPARKESSAAVPR</sequence>
<feature type="domain" description="Acyltransferase 3" evidence="3">
    <location>
        <begin position="347"/>
        <end position="645"/>
    </location>
</feature>
<protein>
    <submittedName>
        <fullName evidence="4">Fucose 4-O-acetylase</fullName>
    </submittedName>
</protein>
<evidence type="ECO:0000256" key="1">
    <source>
        <dbReference type="SAM" id="MobiDB-lite"/>
    </source>
</evidence>
<evidence type="ECO:0000259" key="3">
    <source>
        <dbReference type="Pfam" id="PF01757"/>
    </source>
</evidence>
<organism evidence="4 5">
    <name type="scientific">Streptosporangium canum</name>
    <dbReference type="NCBI Taxonomy" id="324952"/>
    <lineage>
        <taxon>Bacteria</taxon>
        <taxon>Bacillati</taxon>
        <taxon>Actinomycetota</taxon>
        <taxon>Actinomycetes</taxon>
        <taxon>Streptosporangiales</taxon>
        <taxon>Streptosporangiaceae</taxon>
        <taxon>Streptosporangium</taxon>
    </lineage>
</organism>
<dbReference type="AlphaFoldDB" id="A0A1I3FEW1"/>
<feature type="transmembrane region" description="Helical" evidence="2">
    <location>
        <begin position="378"/>
        <end position="399"/>
    </location>
</feature>
<feature type="transmembrane region" description="Helical" evidence="2">
    <location>
        <begin position="437"/>
        <end position="457"/>
    </location>
</feature>
<dbReference type="RefSeq" id="WP_093885096.1">
    <property type="nucleotide sequence ID" value="NZ_FOQY01000001.1"/>
</dbReference>
<evidence type="ECO:0000313" key="5">
    <source>
        <dbReference type="Proteomes" id="UP000199111"/>
    </source>
</evidence>
<feature type="transmembrane region" description="Helical" evidence="2">
    <location>
        <begin position="561"/>
        <end position="584"/>
    </location>
</feature>
<keyword evidence="2" id="KW-0472">Membrane</keyword>
<dbReference type="GO" id="GO:0016747">
    <property type="term" value="F:acyltransferase activity, transferring groups other than amino-acyl groups"/>
    <property type="evidence" value="ECO:0007669"/>
    <property type="project" value="InterPro"/>
</dbReference>
<feature type="compositionally biased region" description="Basic and acidic residues" evidence="1">
    <location>
        <begin position="318"/>
        <end position="334"/>
    </location>
</feature>
<dbReference type="GeneID" id="96296019"/>
<dbReference type="Pfam" id="PF01757">
    <property type="entry name" value="Acyl_transf_3"/>
    <property type="match status" value="1"/>
</dbReference>
<evidence type="ECO:0000313" key="4">
    <source>
        <dbReference type="EMBL" id="SFI09632.1"/>
    </source>
</evidence>
<dbReference type="InterPro" id="IPR002656">
    <property type="entry name" value="Acyl_transf_3_dom"/>
</dbReference>
<dbReference type="InterPro" id="IPR052734">
    <property type="entry name" value="Nod_factor_acetyltransferase"/>
</dbReference>
<name>A0A1I3FEW1_9ACTN</name>
<accession>A0A1I3FEW1</accession>